<dbReference type="Proteomes" id="UP001201980">
    <property type="component" value="Unassembled WGS sequence"/>
</dbReference>
<proteinExistence type="predicted"/>
<evidence type="ECO:0000256" key="3">
    <source>
        <dbReference type="ARBA" id="ARBA00023163"/>
    </source>
</evidence>
<gene>
    <name evidence="8" type="ORF">MKZ38_006706</name>
</gene>
<evidence type="ECO:0000313" key="9">
    <source>
        <dbReference type="Proteomes" id="UP001201980"/>
    </source>
</evidence>
<evidence type="ECO:0000256" key="2">
    <source>
        <dbReference type="ARBA" id="ARBA00022478"/>
    </source>
</evidence>
<keyword evidence="3 5" id="KW-0804">Transcription</keyword>
<keyword evidence="4 5" id="KW-0539">Nucleus</keyword>
<sequence>MSPAVEDGTLNGLSSQKDSRKKKKKSKLATNGDAALDETTEPPRHSKKEKKETKDKKNKKDKKKKRHRGEAEEGADVHISKKMKKLNVHDQAEDAMTDSQPPADDSDAVNPVDRAASPSDECAPIQPSDTPEGGPKYPIFTRAISEYVAVAPAGFKDTFEYVQTNYLDSRLNNFVPRLKGVLVSYKNARVSQYPDADANEDEPLRVEVHGDYGPAYCWLTYQAGVFMPKSGAFMEGVVVLEDSEHIGIQCWKLFNTFISARRLPNDWTWDTEPLEEGVPETSENLEDMYFDEKDAQDENMSFWNSQVQPYQGPAQESGHWKDGNGNPIRGHVIRFRIKSFDAHPGPQNRSYMSIEGTLLTAEEDAKVTEEDQEVRRFESREKQLSRWGVTQLGARPPPPTKGILKNSQDI</sequence>
<feature type="compositionally biased region" description="Basic and acidic residues" evidence="6">
    <location>
        <begin position="41"/>
        <end position="55"/>
    </location>
</feature>
<dbReference type="Gene3D" id="2.40.50.1060">
    <property type="match status" value="1"/>
</dbReference>
<evidence type="ECO:0000256" key="5">
    <source>
        <dbReference type="RuleBase" id="RU369086"/>
    </source>
</evidence>
<keyword evidence="9" id="KW-1185">Reference proteome</keyword>
<dbReference type="Pfam" id="PF17875">
    <property type="entry name" value="RPA43_OB"/>
    <property type="match status" value="1"/>
</dbReference>
<dbReference type="PANTHER" id="PTHR12709:SF5">
    <property type="entry name" value="DNA-DIRECTED RNA POLYMERASE I SUBUNIT RPA43"/>
    <property type="match status" value="1"/>
</dbReference>
<comment type="function">
    <text evidence="5">DNA-dependent RNA polymerase which catalyzes the transcription of DNA into RNA using the four ribonucleoside triphosphates as substrates.</text>
</comment>
<feature type="region of interest" description="Disordered" evidence="6">
    <location>
        <begin position="387"/>
        <end position="410"/>
    </location>
</feature>
<dbReference type="GO" id="GO:0005736">
    <property type="term" value="C:RNA polymerase I complex"/>
    <property type="evidence" value="ECO:0007669"/>
    <property type="project" value="TreeGrafter"/>
</dbReference>
<feature type="region of interest" description="Disordered" evidence="6">
    <location>
        <begin position="1"/>
        <end position="136"/>
    </location>
</feature>
<dbReference type="AlphaFoldDB" id="A0AAD5RJR6"/>
<evidence type="ECO:0000259" key="7">
    <source>
        <dbReference type="Pfam" id="PF17875"/>
    </source>
</evidence>
<dbReference type="GO" id="GO:0006362">
    <property type="term" value="P:transcription elongation by RNA polymerase I"/>
    <property type="evidence" value="ECO:0007669"/>
    <property type="project" value="TreeGrafter"/>
</dbReference>
<dbReference type="PANTHER" id="PTHR12709">
    <property type="entry name" value="DNA-DIRECTED RNA POLYMERASE II, III"/>
    <property type="match status" value="1"/>
</dbReference>
<protein>
    <recommendedName>
        <fullName evidence="5">DNA-directed RNA polymerase subunit</fullName>
    </recommendedName>
</protein>
<evidence type="ECO:0000256" key="1">
    <source>
        <dbReference type="ARBA" id="ARBA00004123"/>
    </source>
</evidence>
<evidence type="ECO:0000256" key="4">
    <source>
        <dbReference type="ARBA" id="ARBA00023242"/>
    </source>
</evidence>
<name>A0AAD5RJR6_9PEZI</name>
<comment type="caution">
    <text evidence="8">The sequence shown here is derived from an EMBL/GenBank/DDBJ whole genome shotgun (WGS) entry which is preliminary data.</text>
</comment>
<dbReference type="InterPro" id="IPR041178">
    <property type="entry name" value="RPA43_OB"/>
</dbReference>
<feature type="compositionally biased region" description="Basic residues" evidence="6">
    <location>
        <begin position="56"/>
        <end position="68"/>
    </location>
</feature>
<dbReference type="InterPro" id="IPR036898">
    <property type="entry name" value="RNA_pol_Rpb7-like_N_sf"/>
</dbReference>
<accession>A0AAD5RJR6</accession>
<dbReference type="GO" id="GO:0006352">
    <property type="term" value="P:DNA-templated transcription initiation"/>
    <property type="evidence" value="ECO:0007669"/>
    <property type="project" value="UniProtKB-UniRule"/>
</dbReference>
<dbReference type="EMBL" id="JAKWBI020000412">
    <property type="protein sequence ID" value="KAJ2895328.1"/>
    <property type="molecule type" value="Genomic_DNA"/>
</dbReference>
<reference evidence="8" key="1">
    <citation type="submission" date="2022-07" db="EMBL/GenBank/DDBJ databases">
        <title>Draft genome sequence of Zalerion maritima ATCC 34329, a (micro)plastics degrading marine fungus.</title>
        <authorList>
            <person name="Paco A."/>
            <person name="Goncalves M.F.M."/>
            <person name="Rocha-Santos T.A.P."/>
            <person name="Alves A."/>
        </authorList>
    </citation>
    <scope>NUCLEOTIDE SEQUENCE</scope>
    <source>
        <strain evidence="8">ATCC 34329</strain>
    </source>
</reference>
<organism evidence="8 9">
    <name type="scientific">Zalerion maritima</name>
    <dbReference type="NCBI Taxonomy" id="339359"/>
    <lineage>
        <taxon>Eukaryota</taxon>
        <taxon>Fungi</taxon>
        <taxon>Dikarya</taxon>
        <taxon>Ascomycota</taxon>
        <taxon>Pezizomycotina</taxon>
        <taxon>Sordariomycetes</taxon>
        <taxon>Lulworthiomycetidae</taxon>
        <taxon>Lulworthiales</taxon>
        <taxon>Lulworthiaceae</taxon>
        <taxon>Zalerion</taxon>
    </lineage>
</organism>
<evidence type="ECO:0000256" key="6">
    <source>
        <dbReference type="SAM" id="MobiDB-lite"/>
    </source>
</evidence>
<evidence type="ECO:0000313" key="8">
    <source>
        <dbReference type="EMBL" id="KAJ2895328.1"/>
    </source>
</evidence>
<feature type="compositionally biased region" description="Basic and acidic residues" evidence="6">
    <location>
        <begin position="69"/>
        <end position="79"/>
    </location>
</feature>
<keyword evidence="2 5" id="KW-0240">DNA-directed RNA polymerase</keyword>
<dbReference type="InterPro" id="IPR045113">
    <property type="entry name" value="Rpb7-like"/>
</dbReference>
<feature type="domain" description="RPA43 OB" evidence="7">
    <location>
        <begin position="228"/>
        <end position="359"/>
    </location>
</feature>
<comment type="subcellular location">
    <subcellularLocation>
        <location evidence="1 5">Nucleus</location>
    </subcellularLocation>
</comment>
<dbReference type="Gene3D" id="3.30.1490.120">
    <property type="entry name" value="RNA polymerase Rpb7-like, N-terminal domain"/>
    <property type="match status" value="1"/>
</dbReference>